<name>A0ABX1BCT6_9ACTN</name>
<comment type="caution">
    <text evidence="2">The sequence shown here is derived from an EMBL/GenBank/DDBJ whole genome shotgun (WGS) entry which is preliminary data.</text>
</comment>
<feature type="signal peptide" evidence="1">
    <location>
        <begin position="1"/>
        <end position="23"/>
    </location>
</feature>
<keyword evidence="1" id="KW-0732">Signal</keyword>
<sequence>MCVKPLGPACAAVLGAALLTACAAAPAPADMAAHHHAAGQALPRAGMERLATAAGCARPAMQVDAVELREAACRTSYGQYTLLTFASGTGERAWLDDAEAYGGSYLVGDGWVVVAAPSLLEGVRRQPGGTVEVAHHH</sequence>
<dbReference type="PROSITE" id="PS51257">
    <property type="entry name" value="PROKAR_LIPOPROTEIN"/>
    <property type="match status" value="1"/>
</dbReference>
<evidence type="ECO:0008006" key="4">
    <source>
        <dbReference type="Google" id="ProtNLM"/>
    </source>
</evidence>
<gene>
    <name evidence="2" type="ORF">HCN51_40285</name>
</gene>
<evidence type="ECO:0000313" key="2">
    <source>
        <dbReference type="EMBL" id="NJP95603.1"/>
    </source>
</evidence>
<dbReference type="RefSeq" id="WP_168017319.1">
    <property type="nucleotide sequence ID" value="NZ_JAATEP010000040.1"/>
</dbReference>
<dbReference type="EMBL" id="JAATEP010000040">
    <property type="protein sequence ID" value="NJP95603.1"/>
    <property type="molecule type" value="Genomic_DNA"/>
</dbReference>
<protein>
    <recommendedName>
        <fullName evidence="4">Lipoprotein</fullName>
    </recommendedName>
</protein>
<dbReference type="Proteomes" id="UP000696294">
    <property type="component" value="Unassembled WGS sequence"/>
</dbReference>
<reference evidence="2 3" key="1">
    <citation type="submission" date="2020-03" db="EMBL/GenBank/DDBJ databases">
        <title>WGS of actinomycetes isolated from Thailand.</title>
        <authorList>
            <person name="Thawai C."/>
        </authorList>
    </citation>
    <scope>NUCLEOTIDE SEQUENCE [LARGE SCALE GENOMIC DNA]</scope>
    <source>
        <strain evidence="2 3">FMUSA5-5</strain>
    </source>
</reference>
<keyword evidence="3" id="KW-1185">Reference proteome</keyword>
<evidence type="ECO:0000256" key="1">
    <source>
        <dbReference type="SAM" id="SignalP"/>
    </source>
</evidence>
<proteinExistence type="predicted"/>
<accession>A0ABX1BCT6</accession>
<evidence type="ECO:0000313" key="3">
    <source>
        <dbReference type="Proteomes" id="UP000696294"/>
    </source>
</evidence>
<organism evidence="2 3">
    <name type="scientific">Nonomuraea composti</name>
    <dbReference type="NCBI Taxonomy" id="2720023"/>
    <lineage>
        <taxon>Bacteria</taxon>
        <taxon>Bacillati</taxon>
        <taxon>Actinomycetota</taxon>
        <taxon>Actinomycetes</taxon>
        <taxon>Streptosporangiales</taxon>
        <taxon>Streptosporangiaceae</taxon>
        <taxon>Nonomuraea</taxon>
    </lineage>
</organism>
<feature type="chain" id="PRO_5046639336" description="Lipoprotein" evidence="1">
    <location>
        <begin position="24"/>
        <end position="137"/>
    </location>
</feature>